<evidence type="ECO:0000313" key="1">
    <source>
        <dbReference type="EMBL" id="SOJ57732.1"/>
    </source>
</evidence>
<dbReference type="AlphaFoldDB" id="A0A7Z7ND20"/>
<organism evidence="1 2">
    <name type="scientific">Mycobacterium simulans</name>
    <dbReference type="NCBI Taxonomy" id="627089"/>
    <lineage>
        <taxon>Bacteria</taxon>
        <taxon>Bacillati</taxon>
        <taxon>Actinomycetota</taxon>
        <taxon>Actinomycetes</taxon>
        <taxon>Mycobacteriales</taxon>
        <taxon>Mycobacteriaceae</taxon>
        <taxon>Mycobacterium</taxon>
    </lineage>
</organism>
<evidence type="ECO:0000313" key="2">
    <source>
        <dbReference type="Proteomes" id="UP000554965"/>
    </source>
</evidence>
<keyword evidence="2" id="KW-1185">Reference proteome</keyword>
<dbReference type="Proteomes" id="UP000554965">
    <property type="component" value="Unassembled WGS sequence"/>
</dbReference>
<protein>
    <submittedName>
        <fullName evidence="1">Uncharacterized protein</fullName>
    </submittedName>
</protein>
<gene>
    <name evidence="1" type="ORF">MSIMFB_05209</name>
</gene>
<sequence>MRREEERCKANNDVHSLGWEIALLLCVEAAGRLVLRRPLKQHRLGAQHLIAPCGRT</sequence>
<accession>A0A7Z7ND20</accession>
<name>A0A7Z7ND20_9MYCO</name>
<comment type="caution">
    <text evidence="1">The sequence shown here is derived from an EMBL/GenBank/DDBJ whole genome shotgun (WGS) entry which is preliminary data.</text>
</comment>
<dbReference type="EMBL" id="OCTY01000002">
    <property type="protein sequence ID" value="SOJ57732.1"/>
    <property type="molecule type" value="Genomic_DNA"/>
</dbReference>
<reference evidence="1 2" key="1">
    <citation type="submission" date="2017-10" db="EMBL/GenBank/DDBJ databases">
        <authorList>
            <consortium name="Urmite Genomes"/>
        </authorList>
    </citation>
    <scope>NUCLEOTIDE SEQUENCE [LARGE SCALE GENOMIC DNA]</scope>
    <source>
        <strain evidence="1 2">FB-527</strain>
    </source>
</reference>
<proteinExistence type="predicted"/>